<dbReference type="PROSITE" id="PS00740">
    <property type="entry name" value="MAM_1"/>
    <property type="match status" value="1"/>
</dbReference>
<dbReference type="PANTHER" id="PTHR23282">
    <property type="entry name" value="APICAL ENDOSOMAL GLYCOPROTEIN PRECURSOR"/>
    <property type="match status" value="1"/>
</dbReference>
<gene>
    <name evidence="5" type="ORF">AALO_G00169640</name>
</gene>
<dbReference type="Pfam" id="PF00057">
    <property type="entry name" value="Ldl_recept_a"/>
    <property type="match status" value="1"/>
</dbReference>
<dbReference type="AlphaFoldDB" id="A0AAV6GCZ2"/>
<evidence type="ECO:0000256" key="2">
    <source>
        <dbReference type="PROSITE-ProRule" id="PRU00124"/>
    </source>
</evidence>
<dbReference type="EMBL" id="JADWDJ010000012">
    <property type="protein sequence ID" value="KAG5272820.1"/>
    <property type="molecule type" value="Genomic_DNA"/>
</dbReference>
<feature type="domain" description="MAM" evidence="4">
    <location>
        <begin position="43"/>
        <end position="209"/>
    </location>
</feature>
<dbReference type="Pfam" id="PF00629">
    <property type="entry name" value="MAM"/>
    <property type="match status" value="6"/>
</dbReference>
<dbReference type="SMART" id="SM00192">
    <property type="entry name" value="LDLa"/>
    <property type="match status" value="2"/>
</dbReference>
<dbReference type="PROSITE" id="PS50068">
    <property type="entry name" value="LDLRA_2"/>
    <property type="match status" value="1"/>
</dbReference>
<dbReference type="PROSITE" id="PS50060">
    <property type="entry name" value="MAM_2"/>
    <property type="match status" value="6"/>
</dbReference>
<dbReference type="InterPro" id="IPR002172">
    <property type="entry name" value="LDrepeatLR_classA_rpt"/>
</dbReference>
<organism evidence="5 6">
    <name type="scientific">Alosa alosa</name>
    <name type="common">allis shad</name>
    <dbReference type="NCBI Taxonomy" id="278164"/>
    <lineage>
        <taxon>Eukaryota</taxon>
        <taxon>Metazoa</taxon>
        <taxon>Chordata</taxon>
        <taxon>Craniata</taxon>
        <taxon>Vertebrata</taxon>
        <taxon>Euteleostomi</taxon>
        <taxon>Actinopterygii</taxon>
        <taxon>Neopterygii</taxon>
        <taxon>Teleostei</taxon>
        <taxon>Clupei</taxon>
        <taxon>Clupeiformes</taxon>
        <taxon>Clupeoidei</taxon>
        <taxon>Clupeidae</taxon>
        <taxon>Alosa</taxon>
    </lineage>
</organism>
<proteinExistence type="predicted"/>
<keyword evidence="3" id="KW-0472">Membrane</keyword>
<feature type="disulfide bond" evidence="2">
    <location>
        <begin position="225"/>
        <end position="243"/>
    </location>
</feature>
<keyword evidence="1 2" id="KW-1015">Disulfide bond</keyword>
<dbReference type="PROSITE" id="PS01209">
    <property type="entry name" value="LDLRA_1"/>
    <property type="match status" value="1"/>
</dbReference>
<feature type="domain" description="MAM" evidence="4">
    <location>
        <begin position="773"/>
        <end position="935"/>
    </location>
</feature>
<comment type="caution">
    <text evidence="5">The sequence shown here is derived from an EMBL/GenBank/DDBJ whole genome shotgun (WGS) entry which is preliminary data.</text>
</comment>
<dbReference type="SUPFAM" id="SSF49899">
    <property type="entry name" value="Concanavalin A-like lectins/glucanases"/>
    <property type="match status" value="6"/>
</dbReference>
<accession>A0AAV6GCZ2</accession>
<dbReference type="CDD" id="cd00112">
    <property type="entry name" value="LDLa"/>
    <property type="match status" value="2"/>
</dbReference>
<protein>
    <recommendedName>
        <fullName evidence="4">MAM domain-containing protein</fullName>
    </recommendedName>
</protein>
<feature type="domain" description="MAM" evidence="4">
    <location>
        <begin position="256"/>
        <end position="421"/>
    </location>
</feature>
<dbReference type="Gene3D" id="4.10.400.10">
    <property type="entry name" value="Low-density Lipoprotein Receptor"/>
    <property type="match status" value="1"/>
</dbReference>
<dbReference type="PRINTS" id="PR00020">
    <property type="entry name" value="MAMDOMAIN"/>
</dbReference>
<keyword evidence="6" id="KW-1185">Reference proteome</keyword>
<feature type="domain" description="MAM" evidence="4">
    <location>
        <begin position="445"/>
        <end position="612"/>
    </location>
</feature>
<dbReference type="Proteomes" id="UP000823561">
    <property type="component" value="Chromosome 12"/>
</dbReference>
<evidence type="ECO:0000256" key="3">
    <source>
        <dbReference type="SAM" id="Phobius"/>
    </source>
</evidence>
<evidence type="ECO:0000259" key="4">
    <source>
        <dbReference type="PROSITE" id="PS50060"/>
    </source>
</evidence>
<reference evidence="5" key="1">
    <citation type="submission" date="2020-10" db="EMBL/GenBank/DDBJ databases">
        <title>Chromosome-scale genome assembly of the Allis shad, Alosa alosa.</title>
        <authorList>
            <person name="Margot Z."/>
            <person name="Christophe K."/>
            <person name="Cabau C."/>
            <person name="Louis A."/>
            <person name="Berthelot C."/>
            <person name="Parey E."/>
            <person name="Roest Crollius H."/>
            <person name="Montfort J."/>
            <person name="Robinson-Rechavi M."/>
            <person name="Bucao C."/>
            <person name="Bouchez O."/>
            <person name="Gislard M."/>
            <person name="Lluch J."/>
            <person name="Milhes M."/>
            <person name="Lampietro C."/>
            <person name="Lopez Roques C."/>
            <person name="Donnadieu C."/>
            <person name="Braasch I."/>
            <person name="Desvignes T."/>
            <person name="Postlethwait J."/>
            <person name="Bobe J."/>
            <person name="Guiguen Y."/>
        </authorList>
    </citation>
    <scope>NUCLEOTIDE SEQUENCE</scope>
    <source>
        <strain evidence="5">M-15738</strain>
        <tissue evidence="5">Blood</tissue>
    </source>
</reference>
<dbReference type="GO" id="GO:0016020">
    <property type="term" value="C:membrane"/>
    <property type="evidence" value="ECO:0007669"/>
    <property type="project" value="InterPro"/>
</dbReference>
<dbReference type="InterPro" id="IPR013320">
    <property type="entry name" value="ConA-like_dom_sf"/>
</dbReference>
<evidence type="ECO:0000313" key="5">
    <source>
        <dbReference type="EMBL" id="KAG5272820.1"/>
    </source>
</evidence>
<name>A0AAV6GCZ2_9TELE</name>
<feature type="domain" description="MAM" evidence="4">
    <location>
        <begin position="938"/>
        <end position="1098"/>
    </location>
</feature>
<feature type="disulfide bond" evidence="2">
    <location>
        <begin position="218"/>
        <end position="230"/>
    </location>
</feature>
<sequence length="1196" mass="130736">MLWFSAALGLERQQCEGSQKCDFVCDCSDCSDEHLCGYSGPEFVCDFEQPDMCGWAESSTQKLYTWERRQRGATLPASGPSCDYTTGTDSGWFMGVTSVNSDSNHTALLMSPKMQQSSATCRLIIRYFIWDSGHTGFEGAPLWASILGQDNQQAVVWRPESTSIRGWREASVFLGRTPTPFFIQLHSTRSQGRRGDVAVDQLEFRDCTLPNSGSVPGCPLGWFECRRGGCVEGHQVCDGTDDCGDESDEETCDGYWFCNFEKDLCDWDLRTLSPLRWSVSSQADISLSDPLRGPGRDHSNNTASGKFLYVTKPDNWTTLMADWSSFHSPLLEPTNSTHPCKMVMYTHQFGPRSGGLSVLVAGEKINPVWERGGSLGDLWVRAKVDFVVNSTFQILFVGAIRDREYGGIGVDSIMLSPGCRRSNDTAPKPVFPKPPPNPCTSKLELFCDFQPDCPGNEDEAQCGDFSYAQGSSGWTDTSIGSQGWMLTSDTGAKYLSVVAAPGQQLSEAQTRTPLLGPSGPSCSLSFSYRLTGKNPRIGDLFLSVVDSVLGPQPKLWEFSGRTSESAGDWQNHTVYIGARSHRFQLEFSARAKQLSDDSQIAVKDVLFVSCHADSITSTATGVSCNFEEDLCSWYQDQTDNYDWERLTGMDHTISVGSSMVVELWSPSLRGLSGRLLSFPQPTTTKSYCLSFYYKIYGPHTGGLNVKLLHADDAEELLWARSGAHGNRWHEGLCSVSSSLNSYQLVFEAQRLSFDGLVAIDDITIVPGLCSLPSLCSFEGQTCGYTSTSTGSPLWAHQRAGAGPNGPKTDHTMETENGFYMVANTGADALPRASVSTLTSSVRTASSNTECVHFWYHTGGEKPGSLSVYVKPKSGDRIKIFTNTINQGDMWRHANANISITQQKDYQLEFEAEGAGGERTHIAIDDVIFSAHSCHAKGTVCDLERGLCGWSNTQNPSQDQLDWEVTSASGESRLPTPYEDHTLKTEKGNFLFLPSTTRTPASSKAWLLGPHLPPTDISCLRFWLHRQGSSGKLRVLRLALGLEHELFVAPEGVSSDWIRHDLNITSAEEFQIVFEGTTGTEGVTALDDIEFKEGVSCSDIIKPPPTASPPSAAGGIAASIIVGLLLLGAFAAIMYFYLRVRERIKATTQSEISGGISNEVYESASVQGHGPASPSSSHVDVVGFGNKMYAETSEETP</sequence>
<dbReference type="SMART" id="SM00137">
    <property type="entry name" value="MAM"/>
    <property type="match status" value="5"/>
</dbReference>
<dbReference type="InterPro" id="IPR000998">
    <property type="entry name" value="MAM_dom"/>
</dbReference>
<dbReference type="Gene3D" id="2.60.120.200">
    <property type="match status" value="6"/>
</dbReference>
<feature type="disulfide bond" evidence="2">
    <location>
        <begin position="237"/>
        <end position="252"/>
    </location>
</feature>
<dbReference type="CDD" id="cd06263">
    <property type="entry name" value="MAM"/>
    <property type="match status" value="4"/>
</dbReference>
<dbReference type="PANTHER" id="PTHR23282:SF129">
    <property type="entry name" value="APICAL ENDOSOMAL GLYCOPROTEIN"/>
    <property type="match status" value="1"/>
</dbReference>
<feature type="transmembrane region" description="Helical" evidence="3">
    <location>
        <begin position="1111"/>
        <end position="1137"/>
    </location>
</feature>
<evidence type="ECO:0000313" key="6">
    <source>
        <dbReference type="Proteomes" id="UP000823561"/>
    </source>
</evidence>
<keyword evidence="3" id="KW-0812">Transmembrane</keyword>
<dbReference type="SUPFAM" id="SSF57424">
    <property type="entry name" value="LDL receptor-like module"/>
    <property type="match status" value="1"/>
</dbReference>
<dbReference type="InterPro" id="IPR036055">
    <property type="entry name" value="LDL_receptor-like_sf"/>
</dbReference>
<evidence type="ECO:0000256" key="1">
    <source>
        <dbReference type="ARBA" id="ARBA00023157"/>
    </source>
</evidence>
<dbReference type="InterPro" id="IPR023415">
    <property type="entry name" value="LDLR_class-A_CS"/>
</dbReference>
<dbReference type="InterPro" id="IPR051560">
    <property type="entry name" value="MAM_domain-containing"/>
</dbReference>
<feature type="domain" description="MAM" evidence="4">
    <location>
        <begin position="622"/>
        <end position="771"/>
    </location>
</feature>
<dbReference type="PRINTS" id="PR00261">
    <property type="entry name" value="LDLRECEPTOR"/>
</dbReference>
<keyword evidence="3" id="KW-1133">Transmembrane helix</keyword>